<keyword evidence="9" id="KW-0597">Phosphoprotein</keyword>
<dbReference type="GO" id="GO:0030868">
    <property type="term" value="C:smooth endoplasmic reticulum membrane"/>
    <property type="evidence" value="ECO:0007669"/>
    <property type="project" value="UniProtKB-SubCell"/>
</dbReference>
<keyword evidence="10 27" id="KW-0812">Transmembrane</keyword>
<evidence type="ECO:0000256" key="26">
    <source>
        <dbReference type="SAM" id="MobiDB-lite"/>
    </source>
</evidence>
<proteinExistence type="inferred from homology"/>
<feature type="region of interest" description="Disordered" evidence="26">
    <location>
        <begin position="1"/>
        <end position="35"/>
    </location>
</feature>
<dbReference type="GO" id="GO:0033116">
    <property type="term" value="C:endoplasmic reticulum-Golgi intermediate compartment membrane"/>
    <property type="evidence" value="ECO:0007669"/>
    <property type="project" value="UniProtKB-SubCell"/>
</dbReference>
<evidence type="ECO:0000256" key="9">
    <source>
        <dbReference type="ARBA" id="ARBA00022553"/>
    </source>
</evidence>
<dbReference type="GO" id="GO:0000421">
    <property type="term" value="C:autophagosome membrane"/>
    <property type="evidence" value="ECO:0007669"/>
    <property type="project" value="UniProtKB-SubCell"/>
</dbReference>
<dbReference type="GO" id="GO:0006914">
    <property type="term" value="P:autophagy"/>
    <property type="evidence" value="ECO:0007669"/>
    <property type="project" value="UniProtKB-KW"/>
</dbReference>
<keyword evidence="17" id="KW-0496">Mitochondrion</keyword>
<evidence type="ECO:0000256" key="23">
    <source>
        <dbReference type="ARBA" id="ARBA00069804"/>
    </source>
</evidence>
<dbReference type="GO" id="GO:0012507">
    <property type="term" value="C:ER to Golgi transport vesicle membrane"/>
    <property type="evidence" value="ECO:0007669"/>
    <property type="project" value="UniProtKB-SubCell"/>
</dbReference>
<evidence type="ECO:0000313" key="29">
    <source>
        <dbReference type="EMBL" id="KAG7470027.1"/>
    </source>
</evidence>
<dbReference type="InterPro" id="IPR059001">
    <property type="entry name" value="STX17_N"/>
</dbReference>
<evidence type="ECO:0000256" key="13">
    <source>
        <dbReference type="ARBA" id="ARBA00022989"/>
    </source>
</evidence>
<evidence type="ECO:0000256" key="18">
    <source>
        <dbReference type="ARBA" id="ARBA00023136"/>
    </source>
</evidence>
<dbReference type="GO" id="GO:0120281">
    <property type="term" value="C:autolysosome membrane"/>
    <property type="evidence" value="ECO:0007669"/>
    <property type="project" value="UniProtKB-SubCell"/>
</dbReference>
<dbReference type="GO" id="GO:0006887">
    <property type="term" value="P:exocytosis"/>
    <property type="evidence" value="ECO:0007669"/>
    <property type="project" value="TreeGrafter"/>
</dbReference>
<evidence type="ECO:0000256" key="21">
    <source>
        <dbReference type="ARBA" id="ARBA00055921"/>
    </source>
</evidence>
<evidence type="ECO:0000256" key="22">
    <source>
        <dbReference type="ARBA" id="ARBA00060365"/>
    </source>
</evidence>
<evidence type="ECO:0000256" key="19">
    <source>
        <dbReference type="ARBA" id="ARBA00023228"/>
    </source>
</evidence>
<dbReference type="InterPro" id="IPR000727">
    <property type="entry name" value="T_SNARE_dom"/>
</dbReference>
<feature type="compositionally biased region" description="Pro residues" evidence="26">
    <location>
        <begin position="149"/>
        <end position="158"/>
    </location>
</feature>
<evidence type="ECO:0000256" key="10">
    <source>
        <dbReference type="ARBA" id="ARBA00022692"/>
    </source>
</evidence>
<dbReference type="PANTHER" id="PTHR19957:SF139">
    <property type="entry name" value="SYNTAXIN-17"/>
    <property type="match status" value="1"/>
</dbReference>
<accession>A0A9D3TCA0</accession>
<feature type="region of interest" description="Disordered" evidence="26">
    <location>
        <begin position="145"/>
        <end position="180"/>
    </location>
</feature>
<evidence type="ECO:0000256" key="15">
    <source>
        <dbReference type="ARBA" id="ARBA00023006"/>
    </source>
</evidence>
<dbReference type="InterPro" id="IPR045242">
    <property type="entry name" value="Syntaxin"/>
</dbReference>
<dbReference type="GO" id="GO:0031201">
    <property type="term" value="C:SNARE complex"/>
    <property type="evidence" value="ECO:0007669"/>
    <property type="project" value="TreeGrafter"/>
</dbReference>
<evidence type="ECO:0000256" key="20">
    <source>
        <dbReference type="ARBA" id="ARBA00023329"/>
    </source>
</evidence>
<keyword evidence="20" id="KW-0968">Cytoplasmic vesicle</keyword>
<dbReference type="Gene3D" id="1.20.5.110">
    <property type="match status" value="1"/>
</dbReference>
<evidence type="ECO:0000256" key="25">
    <source>
        <dbReference type="SAM" id="Coils"/>
    </source>
</evidence>
<comment type="similarity">
    <text evidence="6">Belongs to the syntaxin family.</text>
</comment>
<dbReference type="GO" id="GO:0006906">
    <property type="term" value="P:vesicle fusion"/>
    <property type="evidence" value="ECO:0007669"/>
    <property type="project" value="TreeGrafter"/>
</dbReference>
<evidence type="ECO:0000256" key="27">
    <source>
        <dbReference type="SAM" id="Phobius"/>
    </source>
</evidence>
<evidence type="ECO:0000256" key="5">
    <source>
        <dbReference type="ARBA" id="ARBA00004557"/>
    </source>
</evidence>
<keyword evidence="12" id="KW-0931">ER-Golgi transport</keyword>
<dbReference type="GO" id="GO:0005829">
    <property type="term" value="C:cytosol"/>
    <property type="evidence" value="ECO:0007669"/>
    <property type="project" value="UniProtKB-SubCell"/>
</dbReference>
<name>A0A9D3TCA0_MEGAT</name>
<dbReference type="AlphaFoldDB" id="A0A9D3TCA0"/>
<evidence type="ECO:0000256" key="8">
    <source>
        <dbReference type="ARBA" id="ARBA00022490"/>
    </source>
</evidence>
<dbReference type="OrthoDB" id="10035606at2759"/>
<evidence type="ECO:0000259" key="28">
    <source>
        <dbReference type="PROSITE" id="PS50192"/>
    </source>
</evidence>
<evidence type="ECO:0000256" key="16">
    <source>
        <dbReference type="ARBA" id="ARBA00023054"/>
    </source>
</evidence>
<feature type="coiled-coil region" evidence="25">
    <location>
        <begin position="87"/>
        <end position="114"/>
    </location>
</feature>
<organism evidence="29 30">
    <name type="scientific">Megalops atlanticus</name>
    <name type="common">Tarpon</name>
    <name type="synonym">Clupea gigantea</name>
    <dbReference type="NCBI Taxonomy" id="7932"/>
    <lineage>
        <taxon>Eukaryota</taxon>
        <taxon>Metazoa</taxon>
        <taxon>Chordata</taxon>
        <taxon>Craniata</taxon>
        <taxon>Vertebrata</taxon>
        <taxon>Euteleostomi</taxon>
        <taxon>Actinopterygii</taxon>
        <taxon>Neopterygii</taxon>
        <taxon>Teleostei</taxon>
        <taxon>Elopiformes</taxon>
        <taxon>Megalopidae</taxon>
        <taxon>Megalops</taxon>
    </lineage>
</organism>
<keyword evidence="8" id="KW-0963">Cytoplasm</keyword>
<keyword evidence="16 25" id="KW-0175">Coiled coil</keyword>
<feature type="transmembrane region" description="Helical" evidence="27">
    <location>
        <begin position="288"/>
        <end position="305"/>
    </location>
</feature>
<keyword evidence="19" id="KW-0458">Lysosome</keyword>
<sequence>MNFHALGPECEGAELRDPASGPRGEPGGRGGGMADEAAKLPLRRLEPPIHKFIKVAIPTDLERLQKHQVNIEKFQRCRQWDRLHQEHINASRTVQQLRANIREMEKLCGRVRSEDAAALEKLVRPTKERASAAAHDFLRLHSESAVRLGPPPPAPEGPPAGLALSRSVSTPDDVAGGEEGEGFHLTQTQLPLPEIPYDQNAAESWETLEEDLLELNGLVNEFSEMVHSQQAKIDSIEDNVSAAAANVEEGSRSLGKAAKYKMAVLPVAGAVLGGVVGGPLGLLAGFKVAGVVAAVSGGLLGYASGNAIQKSRRARVDLQLQQLSGSDPEPPKQ</sequence>
<keyword evidence="18 27" id="KW-0472">Membrane</keyword>
<dbReference type="EMBL" id="JAFDVH010000010">
    <property type="protein sequence ID" value="KAG7470027.1"/>
    <property type="molecule type" value="Genomic_DNA"/>
</dbReference>
<gene>
    <name evidence="29" type="ORF">MATL_G00135150</name>
</gene>
<dbReference type="SUPFAM" id="SSF47661">
    <property type="entry name" value="t-snare proteins"/>
    <property type="match status" value="1"/>
</dbReference>
<feature type="transmembrane region" description="Helical" evidence="27">
    <location>
        <begin position="262"/>
        <end position="282"/>
    </location>
</feature>
<evidence type="ECO:0000256" key="24">
    <source>
        <dbReference type="ARBA" id="ARBA00093444"/>
    </source>
</evidence>
<evidence type="ECO:0000256" key="3">
    <source>
        <dbReference type="ARBA" id="ARBA00004514"/>
    </source>
</evidence>
<evidence type="ECO:0000256" key="12">
    <source>
        <dbReference type="ARBA" id="ARBA00022892"/>
    </source>
</evidence>
<dbReference type="GO" id="GO:0005484">
    <property type="term" value="F:SNAP receptor activity"/>
    <property type="evidence" value="ECO:0007669"/>
    <property type="project" value="InterPro"/>
</dbReference>
<reference evidence="29" key="1">
    <citation type="submission" date="2021-01" db="EMBL/GenBank/DDBJ databases">
        <authorList>
            <person name="Zahm M."/>
            <person name="Roques C."/>
            <person name="Cabau C."/>
            <person name="Klopp C."/>
            <person name="Donnadieu C."/>
            <person name="Jouanno E."/>
            <person name="Lampietro C."/>
            <person name="Louis A."/>
            <person name="Herpin A."/>
            <person name="Echchiki A."/>
            <person name="Berthelot C."/>
            <person name="Parey E."/>
            <person name="Roest-Crollius H."/>
            <person name="Braasch I."/>
            <person name="Postlethwait J."/>
            <person name="Bobe J."/>
            <person name="Montfort J."/>
            <person name="Bouchez O."/>
            <person name="Begum T."/>
            <person name="Mejri S."/>
            <person name="Adams A."/>
            <person name="Chen W.-J."/>
            <person name="Guiguen Y."/>
        </authorList>
    </citation>
    <scope>NUCLEOTIDE SEQUENCE</scope>
    <source>
        <strain evidence="29">YG-15Mar2019-1</strain>
        <tissue evidence="29">Brain</tissue>
    </source>
</reference>
<keyword evidence="15" id="KW-0072">Autophagy</keyword>
<keyword evidence="7" id="KW-0813">Transport</keyword>
<dbReference type="InterPro" id="IPR006012">
    <property type="entry name" value="Syntaxin/epimorphin_CS"/>
</dbReference>
<evidence type="ECO:0000256" key="4">
    <source>
        <dbReference type="ARBA" id="ARBA00004542"/>
    </source>
</evidence>
<evidence type="ECO:0000256" key="11">
    <source>
        <dbReference type="ARBA" id="ARBA00022824"/>
    </source>
</evidence>
<feature type="compositionally biased region" description="Gly residues" evidence="26">
    <location>
        <begin position="24"/>
        <end position="33"/>
    </location>
</feature>
<dbReference type="PROSITE" id="PS50192">
    <property type="entry name" value="T_SNARE"/>
    <property type="match status" value="1"/>
</dbReference>
<dbReference type="SMART" id="SM00397">
    <property type="entry name" value="t_SNARE"/>
    <property type="match status" value="1"/>
</dbReference>
<dbReference type="PANTHER" id="PTHR19957">
    <property type="entry name" value="SYNTAXIN"/>
    <property type="match status" value="1"/>
</dbReference>
<evidence type="ECO:0000313" key="30">
    <source>
        <dbReference type="Proteomes" id="UP001046870"/>
    </source>
</evidence>
<dbReference type="GO" id="GO:0031966">
    <property type="term" value="C:mitochondrial membrane"/>
    <property type="evidence" value="ECO:0007669"/>
    <property type="project" value="UniProtKB-SubCell"/>
</dbReference>
<dbReference type="FunFam" id="1.20.5.110:FF:000046">
    <property type="entry name" value="syntaxin-17 isoform X1"/>
    <property type="match status" value="1"/>
</dbReference>
<dbReference type="GO" id="GO:0048278">
    <property type="term" value="P:vesicle docking"/>
    <property type="evidence" value="ECO:0007669"/>
    <property type="project" value="TreeGrafter"/>
</dbReference>
<dbReference type="GO" id="GO:0006886">
    <property type="term" value="P:intracellular protein transport"/>
    <property type="evidence" value="ECO:0007669"/>
    <property type="project" value="InterPro"/>
</dbReference>
<evidence type="ECO:0000256" key="17">
    <source>
        <dbReference type="ARBA" id="ARBA00023128"/>
    </source>
</evidence>
<protein>
    <recommendedName>
        <fullName evidence="23">Syntaxin-17</fullName>
    </recommendedName>
</protein>
<dbReference type="GO" id="GO:0005886">
    <property type="term" value="C:plasma membrane"/>
    <property type="evidence" value="ECO:0007669"/>
    <property type="project" value="TreeGrafter"/>
</dbReference>
<comment type="function">
    <text evidence="21">SNAREs, soluble N-ethylmaleimide-sensitive factor-attachment protein receptors, are essential proteins for fusion of cellular membranes. SNAREs localized on opposing membranes assemble to form a trans-SNARE complex, an extended, parallel four alpha-helical bundle that drives membrane fusion. STX17 is a SNARE of the autophagosome involved in autophagy through the direct control of autophagosome membrane fusion with the lysosome membrane. May also play a role in the early secretory pathway where it may maintain the architecture of the endoplasmic reticulum-Golgi intermediate compartment/ERGIC and Golgi and/or regulate transport between the endoplasmic reticulum, the ERGIC and the Golgi.</text>
</comment>
<evidence type="ECO:0000256" key="7">
    <source>
        <dbReference type="ARBA" id="ARBA00022448"/>
    </source>
</evidence>
<evidence type="ECO:0000256" key="14">
    <source>
        <dbReference type="ARBA" id="ARBA00022990"/>
    </source>
</evidence>
<keyword evidence="13 27" id="KW-1133">Transmembrane helix</keyword>
<feature type="domain" description="T-SNARE coiled-coil homology" evidence="28">
    <location>
        <begin position="195"/>
        <end position="257"/>
    </location>
</feature>
<dbReference type="PROSITE" id="PS00914">
    <property type="entry name" value="SYNTAXIN"/>
    <property type="match status" value="1"/>
</dbReference>
<dbReference type="InterPro" id="IPR010989">
    <property type="entry name" value="SNARE"/>
</dbReference>
<evidence type="ECO:0000256" key="2">
    <source>
        <dbReference type="ARBA" id="ARBA00004457"/>
    </source>
</evidence>
<evidence type="ECO:0000256" key="1">
    <source>
        <dbReference type="ARBA" id="ARBA00004225"/>
    </source>
</evidence>
<dbReference type="Proteomes" id="UP001046870">
    <property type="component" value="Chromosome 10"/>
</dbReference>
<comment type="caution">
    <text evidence="29">The sequence shown here is derived from an EMBL/GenBank/DDBJ whole genome shotgun (WGS) entry which is preliminary data.</text>
</comment>
<evidence type="ECO:0000256" key="6">
    <source>
        <dbReference type="ARBA" id="ARBA00009063"/>
    </source>
</evidence>
<keyword evidence="14" id="KW-0007">Acetylation</keyword>
<keyword evidence="11" id="KW-0256">Endoplasmic reticulum</keyword>
<keyword evidence="30" id="KW-1185">Reference proteome</keyword>
<comment type="subcellular location">
    <subcellularLocation>
        <location evidence="24">Autolysosome membrane</location>
        <topology evidence="24">Multi-pass membrane protein</topology>
    </subcellularLocation>
    <subcellularLocation>
        <location evidence="3">Cytoplasm</location>
        <location evidence="3">Cytosol</location>
    </subcellularLocation>
    <subcellularLocation>
        <location evidence="5">Cytoplasmic vesicle</location>
        <location evidence="5">COPII-coated vesicle membrane</location>
        <topology evidence="5">Multi-pass membrane protein</topology>
    </subcellularLocation>
    <subcellularLocation>
        <location evidence="4">Cytoplasmic vesicle</location>
        <location evidence="4">Autophagosome membrane</location>
        <topology evidence="4">Multi-pass membrane protein</topology>
    </subcellularLocation>
    <subcellularLocation>
        <location evidence="2">Endoplasmic reticulum-Golgi intermediate compartment membrane</location>
        <topology evidence="2">Multi-pass membrane protein</topology>
    </subcellularLocation>
    <subcellularLocation>
        <location evidence="1">Mitochondrion membrane</location>
        <topology evidence="1">Multi-pass membrane protein</topology>
    </subcellularLocation>
    <subcellularLocation>
        <location evidence="22">Smooth endoplasmic reticulum membrane</location>
        <topology evidence="22">Multi-pass membrane protein</topology>
    </subcellularLocation>
</comment>
<dbReference type="GO" id="GO:0000149">
    <property type="term" value="F:SNARE binding"/>
    <property type="evidence" value="ECO:0007669"/>
    <property type="project" value="TreeGrafter"/>
</dbReference>
<dbReference type="Pfam" id="PF26585">
    <property type="entry name" value="STX17_N"/>
    <property type="match status" value="1"/>
</dbReference>